<dbReference type="EMBL" id="JABFUD020000007">
    <property type="protein sequence ID" value="KAI5078006.1"/>
    <property type="molecule type" value="Genomic_DNA"/>
</dbReference>
<protein>
    <submittedName>
        <fullName evidence="1">Uncharacterized protein</fullName>
    </submittedName>
</protein>
<organism evidence="1 2">
    <name type="scientific">Adiantum capillus-veneris</name>
    <name type="common">Maidenhair fern</name>
    <dbReference type="NCBI Taxonomy" id="13818"/>
    <lineage>
        <taxon>Eukaryota</taxon>
        <taxon>Viridiplantae</taxon>
        <taxon>Streptophyta</taxon>
        <taxon>Embryophyta</taxon>
        <taxon>Tracheophyta</taxon>
        <taxon>Polypodiopsida</taxon>
        <taxon>Polypodiidae</taxon>
        <taxon>Polypodiales</taxon>
        <taxon>Pteridineae</taxon>
        <taxon>Pteridaceae</taxon>
        <taxon>Vittarioideae</taxon>
        <taxon>Adiantum</taxon>
    </lineage>
</organism>
<proteinExistence type="predicted"/>
<keyword evidence="2" id="KW-1185">Reference proteome</keyword>
<comment type="caution">
    <text evidence="1">The sequence shown here is derived from an EMBL/GenBank/DDBJ whole genome shotgun (WGS) entry which is preliminary data.</text>
</comment>
<dbReference type="AlphaFoldDB" id="A0A9D4V247"/>
<gene>
    <name evidence="1" type="ORF">GOP47_0007830</name>
</gene>
<dbReference type="Proteomes" id="UP000886520">
    <property type="component" value="Chromosome 7"/>
</dbReference>
<evidence type="ECO:0000313" key="1">
    <source>
        <dbReference type="EMBL" id="KAI5078006.1"/>
    </source>
</evidence>
<accession>A0A9D4V247</accession>
<evidence type="ECO:0000313" key="2">
    <source>
        <dbReference type="Proteomes" id="UP000886520"/>
    </source>
</evidence>
<name>A0A9D4V247_ADICA</name>
<reference evidence="1" key="1">
    <citation type="submission" date="2021-01" db="EMBL/GenBank/DDBJ databases">
        <title>Adiantum capillus-veneris genome.</title>
        <authorList>
            <person name="Fang Y."/>
            <person name="Liao Q."/>
        </authorList>
    </citation>
    <scope>NUCLEOTIDE SEQUENCE</scope>
    <source>
        <strain evidence="1">H3</strain>
        <tissue evidence="1">Leaf</tissue>
    </source>
</reference>
<sequence>MHEKVDVQREEAANCTRRGVVIYRRGSRQVGVWKKGWRLVVFIEYHREGWKQLCSKTFVLCSKTFVLWAPALPNCVIRYCHDIDPFQSPTNDDCLSYPHVSLGITMYGFLVCVECMSLYVGKRYRPSLCLVAYEFVNARSLICFEVCEIGESRVWVKEGCKLVVRFVFSSISNCLKVSRLFCFV</sequence>